<dbReference type="InterPro" id="IPR036525">
    <property type="entry name" value="Tubulin/FtsZ_GTPase_sf"/>
</dbReference>
<keyword evidence="10" id="KW-0539">Nucleus</keyword>
<keyword evidence="17" id="KW-1185">Reference proteome</keyword>
<dbReference type="SMART" id="SM00864">
    <property type="entry name" value="Tubulin"/>
    <property type="match status" value="1"/>
</dbReference>
<keyword evidence="9 14" id="KW-0342">GTP-binding</keyword>
<dbReference type="Gene3D" id="1.10.287.600">
    <property type="entry name" value="Helix hairpin bin"/>
    <property type="match status" value="1"/>
</dbReference>
<name>A0AAV2I4G3_LYMST</name>
<dbReference type="SUPFAM" id="SSF55307">
    <property type="entry name" value="Tubulin C-terminal domain-like"/>
    <property type="match status" value="1"/>
</dbReference>
<comment type="subcellular location">
    <subcellularLocation>
        <location evidence="3">Cell projection</location>
        <location evidence="3">Cilium</location>
    </subcellularLocation>
    <subcellularLocation>
        <location evidence="1">Cytoplasm</location>
        <location evidence="1">Cytoskeleton</location>
        <location evidence="1">Microtubule organizing center</location>
        <location evidence="1">Centrosome</location>
        <location evidence="1">Centriole</location>
    </subcellularLocation>
    <subcellularLocation>
        <location evidence="2">Nucleus</location>
    </subcellularLocation>
</comment>
<dbReference type="PRINTS" id="PR01161">
    <property type="entry name" value="TUBULIN"/>
</dbReference>
<dbReference type="GO" id="GO:0005525">
    <property type="term" value="F:GTP binding"/>
    <property type="evidence" value="ECO:0007669"/>
    <property type="project" value="UniProtKB-UniRule"/>
</dbReference>
<evidence type="ECO:0000256" key="6">
    <source>
        <dbReference type="ARBA" id="ARBA00022701"/>
    </source>
</evidence>
<dbReference type="SUPFAM" id="SSF52490">
    <property type="entry name" value="Tubulin nucleotide-binding domain-like"/>
    <property type="match status" value="1"/>
</dbReference>
<evidence type="ECO:0000256" key="12">
    <source>
        <dbReference type="ARBA" id="ARBA00030594"/>
    </source>
</evidence>
<protein>
    <recommendedName>
        <fullName evidence="5">Tubulin delta chain</fullName>
    </recommendedName>
    <alternativeName>
        <fullName evidence="12">Delta-tubulin</fullName>
    </alternativeName>
</protein>
<evidence type="ECO:0000256" key="5">
    <source>
        <dbReference type="ARBA" id="ARBA00014184"/>
    </source>
</evidence>
<evidence type="ECO:0000256" key="13">
    <source>
        <dbReference type="ARBA" id="ARBA00046149"/>
    </source>
</evidence>
<accession>A0AAV2I4G3</accession>
<dbReference type="CDD" id="cd02189">
    <property type="entry name" value="delta_zeta_tubulin-like"/>
    <property type="match status" value="1"/>
</dbReference>
<dbReference type="GO" id="GO:0005874">
    <property type="term" value="C:microtubule"/>
    <property type="evidence" value="ECO:0007669"/>
    <property type="project" value="UniProtKB-KW"/>
</dbReference>
<evidence type="ECO:0000256" key="14">
    <source>
        <dbReference type="RuleBase" id="RU000352"/>
    </source>
</evidence>
<sequence>MSVITLQLGQCGNQVGEQTFSTLIDDIYSKSTGVTSKENQDYKDSSLETFFTQSENGGRDGLQSLPKARAVLVDMETKAIAQTLQQARKSGKWSYHDKQWYSQKRGSGNNWAYGYCVHGPKSKEDIMNLVRKEGEKCERVGGFLSFLSLAGGTGSGVGAFVTQSLRDEFPHSFIMNQVVWPYSTGEIIVQNYNAILTLSHLYDTADAIVVMENDSLHKICAQLLNIKNISFRDINKVIAHKLTSVLQPSLDDLKYLLFFLIISGYMLERLVPHPQHKLLTVKNIPQMSDIAREFSVYQWPGLMKSLRQMLIADAPMEEGINWEVKPATRTSSGHTCFNKSLSTMLFLRGKDSSTIDASMFSDPNIYTSWMSAELASCVSRQPRMFCDYDKAAALVSNSCAGVKPLNCIMQKAWNMFSSRAYVHQYLKHGLSEEDFLDSFVSLEKVIAGYNNL</sequence>
<dbReference type="Pfam" id="PF00091">
    <property type="entry name" value="Tubulin"/>
    <property type="match status" value="1"/>
</dbReference>
<keyword evidence="6 14" id="KW-0493">Microtubule</keyword>
<keyword evidence="8" id="KW-0970">Cilium biogenesis/degradation</keyword>
<evidence type="ECO:0000256" key="7">
    <source>
        <dbReference type="ARBA" id="ARBA00022741"/>
    </source>
</evidence>
<dbReference type="InterPro" id="IPR002967">
    <property type="entry name" value="Delta_tubulin"/>
</dbReference>
<keyword evidence="7 14" id="KW-0547">Nucleotide-binding</keyword>
<organism evidence="16 17">
    <name type="scientific">Lymnaea stagnalis</name>
    <name type="common">Great pond snail</name>
    <name type="synonym">Helix stagnalis</name>
    <dbReference type="NCBI Taxonomy" id="6523"/>
    <lineage>
        <taxon>Eukaryota</taxon>
        <taxon>Metazoa</taxon>
        <taxon>Spiralia</taxon>
        <taxon>Lophotrochozoa</taxon>
        <taxon>Mollusca</taxon>
        <taxon>Gastropoda</taxon>
        <taxon>Heterobranchia</taxon>
        <taxon>Euthyneura</taxon>
        <taxon>Panpulmonata</taxon>
        <taxon>Hygrophila</taxon>
        <taxon>Lymnaeoidea</taxon>
        <taxon>Lymnaeidae</taxon>
        <taxon>Lymnaea</taxon>
    </lineage>
</organism>
<gene>
    <name evidence="16" type="ORF">GSLYS_00015152001</name>
</gene>
<dbReference type="InterPro" id="IPR017975">
    <property type="entry name" value="Tubulin_CS"/>
</dbReference>
<evidence type="ECO:0000313" key="16">
    <source>
        <dbReference type="EMBL" id="CAL1541546.1"/>
    </source>
</evidence>
<dbReference type="InterPro" id="IPR000217">
    <property type="entry name" value="Tubulin"/>
</dbReference>
<evidence type="ECO:0000256" key="2">
    <source>
        <dbReference type="ARBA" id="ARBA00004123"/>
    </source>
</evidence>
<dbReference type="GO" id="GO:0030030">
    <property type="term" value="P:cell projection organization"/>
    <property type="evidence" value="ECO:0007669"/>
    <property type="project" value="UniProtKB-KW"/>
</dbReference>
<dbReference type="InterPro" id="IPR003008">
    <property type="entry name" value="Tubulin_FtsZ_GTPase"/>
</dbReference>
<dbReference type="PROSITE" id="PS00227">
    <property type="entry name" value="TUBULIN"/>
    <property type="match status" value="1"/>
</dbReference>
<keyword evidence="11" id="KW-0966">Cell projection</keyword>
<evidence type="ECO:0000256" key="11">
    <source>
        <dbReference type="ARBA" id="ARBA00023273"/>
    </source>
</evidence>
<evidence type="ECO:0000256" key="9">
    <source>
        <dbReference type="ARBA" id="ARBA00023134"/>
    </source>
</evidence>
<evidence type="ECO:0000256" key="3">
    <source>
        <dbReference type="ARBA" id="ARBA00004138"/>
    </source>
</evidence>
<evidence type="ECO:0000313" key="17">
    <source>
        <dbReference type="Proteomes" id="UP001497497"/>
    </source>
</evidence>
<dbReference type="GO" id="GO:0005929">
    <property type="term" value="C:cilium"/>
    <property type="evidence" value="ECO:0007669"/>
    <property type="project" value="UniProtKB-SubCell"/>
</dbReference>
<dbReference type="PRINTS" id="PR01224">
    <property type="entry name" value="DELTATUBULIN"/>
</dbReference>
<dbReference type="InterPro" id="IPR008280">
    <property type="entry name" value="Tub_FtsZ_C"/>
</dbReference>
<comment type="caution">
    <text evidence="16">The sequence shown here is derived from an EMBL/GenBank/DDBJ whole genome shotgun (WGS) entry which is preliminary data.</text>
</comment>
<dbReference type="FunFam" id="3.40.50.1440:FF:000021">
    <property type="entry name" value="Tubulin delta chain"/>
    <property type="match status" value="1"/>
</dbReference>
<dbReference type="InterPro" id="IPR023123">
    <property type="entry name" value="Tubulin_C"/>
</dbReference>
<dbReference type="EMBL" id="CAXITT010000438">
    <property type="protein sequence ID" value="CAL1541546.1"/>
    <property type="molecule type" value="Genomic_DNA"/>
</dbReference>
<evidence type="ECO:0000259" key="15">
    <source>
        <dbReference type="SMART" id="SM00864"/>
    </source>
</evidence>
<dbReference type="AlphaFoldDB" id="A0AAV2I4G3"/>
<dbReference type="PANTHER" id="PTHR11588">
    <property type="entry name" value="TUBULIN"/>
    <property type="match status" value="1"/>
</dbReference>
<comment type="similarity">
    <text evidence="4 14">Belongs to the tubulin family.</text>
</comment>
<dbReference type="GO" id="GO:0005634">
    <property type="term" value="C:nucleus"/>
    <property type="evidence" value="ECO:0007669"/>
    <property type="project" value="UniProtKB-SubCell"/>
</dbReference>
<evidence type="ECO:0000256" key="8">
    <source>
        <dbReference type="ARBA" id="ARBA00022794"/>
    </source>
</evidence>
<dbReference type="Gene3D" id="3.40.50.1440">
    <property type="entry name" value="Tubulin/FtsZ, GTPase domain"/>
    <property type="match status" value="1"/>
</dbReference>
<feature type="domain" description="Tubulin/FtsZ GTPase" evidence="15">
    <location>
        <begin position="47"/>
        <end position="253"/>
    </location>
</feature>
<evidence type="ECO:0000256" key="4">
    <source>
        <dbReference type="ARBA" id="ARBA00009636"/>
    </source>
</evidence>
<dbReference type="GO" id="GO:0005814">
    <property type="term" value="C:centriole"/>
    <property type="evidence" value="ECO:0007669"/>
    <property type="project" value="UniProtKB-SubCell"/>
</dbReference>
<evidence type="ECO:0000256" key="10">
    <source>
        <dbReference type="ARBA" id="ARBA00023242"/>
    </source>
</evidence>
<dbReference type="GO" id="GO:0007017">
    <property type="term" value="P:microtubule-based process"/>
    <property type="evidence" value="ECO:0007669"/>
    <property type="project" value="InterPro"/>
</dbReference>
<reference evidence="16 17" key="1">
    <citation type="submission" date="2024-04" db="EMBL/GenBank/DDBJ databases">
        <authorList>
            <consortium name="Genoscope - CEA"/>
            <person name="William W."/>
        </authorList>
    </citation>
    <scope>NUCLEOTIDE SEQUENCE [LARGE SCALE GENOMIC DNA]</scope>
</reference>
<proteinExistence type="inferred from homology"/>
<evidence type="ECO:0000256" key="1">
    <source>
        <dbReference type="ARBA" id="ARBA00004114"/>
    </source>
</evidence>
<comment type="function">
    <text evidence="13">Acts as a positive regulator of hedgehog signaling and regulates ciliary function.</text>
</comment>
<dbReference type="Proteomes" id="UP001497497">
    <property type="component" value="Unassembled WGS sequence"/>
</dbReference>
<dbReference type="GO" id="GO:0005200">
    <property type="term" value="F:structural constituent of cytoskeleton"/>
    <property type="evidence" value="ECO:0007669"/>
    <property type="project" value="InterPro"/>
</dbReference>